<dbReference type="EMBL" id="JBAMZL010000022">
    <property type="protein sequence ID" value="KAL0507171.1"/>
    <property type="molecule type" value="Genomic_DNA"/>
</dbReference>
<comment type="similarity">
    <text evidence="2 7">Belongs to the PRP38 family.</text>
</comment>
<feature type="region of interest" description="Disordered" evidence="8">
    <location>
        <begin position="222"/>
        <end position="251"/>
    </location>
</feature>
<evidence type="ECO:0000256" key="7">
    <source>
        <dbReference type="RuleBase" id="RU367025"/>
    </source>
</evidence>
<keyword evidence="5 7" id="KW-0508">mRNA splicing</keyword>
<evidence type="ECO:0000256" key="5">
    <source>
        <dbReference type="ARBA" id="ARBA00023187"/>
    </source>
</evidence>
<evidence type="ECO:0000256" key="6">
    <source>
        <dbReference type="ARBA" id="ARBA00023242"/>
    </source>
</evidence>
<evidence type="ECO:0000256" key="8">
    <source>
        <dbReference type="SAM" id="MobiDB-lite"/>
    </source>
</evidence>
<dbReference type="GO" id="GO:0005681">
    <property type="term" value="C:spliceosomal complex"/>
    <property type="evidence" value="ECO:0007669"/>
    <property type="project" value="UniProtKB-KW"/>
</dbReference>
<evidence type="ECO:0000256" key="4">
    <source>
        <dbReference type="ARBA" id="ARBA00022728"/>
    </source>
</evidence>
<proteinExistence type="inferred from homology"/>
<evidence type="ECO:0000256" key="1">
    <source>
        <dbReference type="ARBA" id="ARBA00004123"/>
    </source>
</evidence>
<keyword evidence="10" id="KW-1185">Reference proteome</keyword>
<comment type="function">
    <text evidence="7">Required for pre-mRNA splicing.</text>
</comment>
<dbReference type="GO" id="GO:0000398">
    <property type="term" value="P:mRNA splicing, via spliceosome"/>
    <property type="evidence" value="ECO:0007669"/>
    <property type="project" value="UniProtKB-UniRule"/>
</dbReference>
<comment type="caution">
    <text evidence="9">The sequence shown here is derived from an EMBL/GenBank/DDBJ whole genome shotgun (WGS) entry which is preliminary data.</text>
</comment>
<evidence type="ECO:0000256" key="2">
    <source>
        <dbReference type="ARBA" id="ARBA00006164"/>
    </source>
</evidence>
<evidence type="ECO:0000256" key="3">
    <source>
        <dbReference type="ARBA" id="ARBA00022664"/>
    </source>
</evidence>
<keyword evidence="4 7" id="KW-0747">Spliceosome</keyword>
<protein>
    <recommendedName>
        <fullName evidence="7">Pre-mRNA-splicing factor 38</fullName>
    </recommendedName>
</protein>
<accession>A0AAW3AKI2</accession>
<dbReference type="InterPro" id="IPR005037">
    <property type="entry name" value="PRP38"/>
</dbReference>
<evidence type="ECO:0000313" key="9">
    <source>
        <dbReference type="EMBL" id="KAL0507171.1"/>
    </source>
</evidence>
<gene>
    <name evidence="9" type="ORF">Q4I30_003553</name>
</gene>
<organism evidence="9 10">
    <name type="scientific">Leishmania utingensis</name>
    <dbReference type="NCBI Taxonomy" id="653362"/>
    <lineage>
        <taxon>Eukaryota</taxon>
        <taxon>Discoba</taxon>
        <taxon>Euglenozoa</taxon>
        <taxon>Kinetoplastea</taxon>
        <taxon>Metakinetoplastina</taxon>
        <taxon>Trypanosomatida</taxon>
        <taxon>Trypanosomatidae</taxon>
        <taxon>Leishmaniinae</taxon>
        <taxon>Leishmania</taxon>
    </lineage>
</organism>
<name>A0AAW3AKI2_9TRYP</name>
<keyword evidence="3 7" id="KW-0507">mRNA processing</keyword>
<evidence type="ECO:0000313" key="10">
    <source>
        <dbReference type="Proteomes" id="UP001482455"/>
    </source>
</evidence>
<sequence length="268" mass="29471">MSWNLKGRAAIAALDPPTRHRVLHSQTMTRCANKPLLWVLEELTTLRSLGGLTGPLHRANYFICLVVRLLQICPSVAIARVMLEQDVHKYLRAAALLLIRFIGNMELQQEAMHVGWSDYRKLCLYGSDPAQEWKESTSATVAGAGGMATDTFRTLASSMLPLDHYKRPRAEMEMCSGNSNLSGDAQSSEFDRANAHAPEPPRYLLIRMDEFTDYVFGVPPASTASQSKGAEELLKTPASPPIPSTPGASSRTLPGHTFMGLYFPALIV</sequence>
<dbReference type="Pfam" id="PF03371">
    <property type="entry name" value="PRP38"/>
    <property type="match status" value="1"/>
</dbReference>
<reference evidence="9 10" key="1">
    <citation type="submission" date="2024-02" db="EMBL/GenBank/DDBJ databases">
        <title>FIRST GENOME SEQUENCES OF Leishmania (Viannia) shawi, Leishmania (Viannia) lindenbergi AND Leishmania (Viannia) utingensis.</title>
        <authorList>
            <person name="Resadore F."/>
            <person name="Custodio M.G.F."/>
            <person name="Boite M.C."/>
            <person name="Cupolillo E."/>
            <person name="Ferreira G.E.M."/>
        </authorList>
    </citation>
    <scope>NUCLEOTIDE SEQUENCE [LARGE SCALE GENOMIC DNA]</scope>
    <source>
        <strain evidence="9 10">ITUB/BR/1977/M4964</strain>
    </source>
</reference>
<dbReference type="Proteomes" id="UP001482455">
    <property type="component" value="Unassembled WGS sequence"/>
</dbReference>
<comment type="subcellular location">
    <subcellularLocation>
        <location evidence="1 7">Nucleus</location>
    </subcellularLocation>
</comment>
<keyword evidence="6 7" id="KW-0539">Nucleus</keyword>
<dbReference type="AlphaFoldDB" id="A0AAW3AKI2"/>